<dbReference type="Proteomes" id="UP001623348">
    <property type="component" value="Unassembled WGS sequence"/>
</dbReference>
<protein>
    <recommendedName>
        <fullName evidence="1">Reverse transcriptase/retrotransposon-derived protein RNase H-like domain-containing protein</fullName>
    </recommendedName>
</protein>
<accession>A0ABC9YCR1</accession>
<dbReference type="AlphaFoldDB" id="A0ABC9YCR1"/>
<evidence type="ECO:0000313" key="3">
    <source>
        <dbReference type="Proteomes" id="UP001623348"/>
    </source>
</evidence>
<dbReference type="SUPFAM" id="SSF56219">
    <property type="entry name" value="DNase I-like"/>
    <property type="match status" value="1"/>
</dbReference>
<dbReference type="Gene3D" id="3.60.10.10">
    <property type="entry name" value="Endonuclease/exonuclease/phosphatase"/>
    <property type="match status" value="1"/>
</dbReference>
<name>A0ABC9YCR1_GRUJA</name>
<dbReference type="SUPFAM" id="SSF56672">
    <property type="entry name" value="DNA/RNA polymerases"/>
    <property type="match status" value="1"/>
</dbReference>
<comment type="caution">
    <text evidence="2">The sequence shown here is derived from an EMBL/GenBank/DDBJ whole genome shotgun (WGS) entry which is preliminary data.</text>
</comment>
<dbReference type="InterPro" id="IPR036691">
    <property type="entry name" value="Endo/exonu/phosph_ase_sf"/>
</dbReference>
<sequence length="459" mass="52454">MPAGSKMDPPLAKAKPISASVITYLRRGKKQLERAFAAGERSDVEEDFEWGPEQRQDFEQIKQEIVHAVDLGQVWARQDVKNVLYTTARENGPTWSLWQKAPGETRGRPLGFWSRGYRGSEARYTPTEKEILAAYEGVRAASEVIGTEAQLLLAPRLLVLGWMFEGRAPSTHHATDSTWTKWVTLITQRARIGNPNRPGILEVITDWPEGKDFGVSPEEEVTHAEEAPPYNKLPENEKQYVLPLELENLIVKVHHIDAHVPKSQATEEHQNNQQVDQAAKIEVAQVDLDWHHKDELFIARWAHDTSGHQGRDATYRWARDRGVDLTMDAISQVIHECETCTAIKQDKRVKPLCMGNKQEELEMCAHLQGYDLIGIMETWWDGSYDWSIRMEVYRLFRNDRQGREGEGIAFYVKDQLEYMELRLGMDEEPTESLWVGIKGRAGTGDIIVGVCYRPPDQQD</sequence>
<proteinExistence type="predicted"/>
<dbReference type="PANTHER" id="PTHR33395:SF22">
    <property type="entry name" value="REVERSE TRANSCRIPTASE DOMAIN-CONTAINING PROTEIN"/>
    <property type="match status" value="1"/>
</dbReference>
<evidence type="ECO:0000259" key="1">
    <source>
        <dbReference type="Pfam" id="PF17919"/>
    </source>
</evidence>
<keyword evidence="3" id="KW-1185">Reference proteome</keyword>
<dbReference type="InterPro" id="IPR041577">
    <property type="entry name" value="RT_RNaseH_2"/>
</dbReference>
<reference evidence="2 3" key="1">
    <citation type="submission" date="2024-06" db="EMBL/GenBank/DDBJ databases">
        <title>The draft genome of Grus japonensis, version 3.</title>
        <authorList>
            <person name="Nabeshima K."/>
            <person name="Suzuki S."/>
            <person name="Onuma M."/>
        </authorList>
    </citation>
    <scope>NUCLEOTIDE SEQUENCE [LARGE SCALE GENOMIC DNA]</scope>
    <source>
        <strain evidence="2 3">451A</strain>
    </source>
</reference>
<organism evidence="2 3">
    <name type="scientific">Grus japonensis</name>
    <name type="common">Japanese crane</name>
    <name type="synonym">Red-crowned crane</name>
    <dbReference type="NCBI Taxonomy" id="30415"/>
    <lineage>
        <taxon>Eukaryota</taxon>
        <taxon>Metazoa</taxon>
        <taxon>Chordata</taxon>
        <taxon>Craniata</taxon>
        <taxon>Vertebrata</taxon>
        <taxon>Euteleostomi</taxon>
        <taxon>Archelosauria</taxon>
        <taxon>Archosauria</taxon>
        <taxon>Dinosauria</taxon>
        <taxon>Saurischia</taxon>
        <taxon>Theropoda</taxon>
        <taxon>Coelurosauria</taxon>
        <taxon>Aves</taxon>
        <taxon>Neognathae</taxon>
        <taxon>Neoaves</taxon>
        <taxon>Gruiformes</taxon>
        <taxon>Gruidae</taxon>
        <taxon>Grus</taxon>
    </lineage>
</organism>
<dbReference type="InterPro" id="IPR043502">
    <property type="entry name" value="DNA/RNA_pol_sf"/>
</dbReference>
<evidence type="ECO:0000313" key="2">
    <source>
        <dbReference type="EMBL" id="GAB0207075.1"/>
    </source>
</evidence>
<dbReference type="PANTHER" id="PTHR33395">
    <property type="entry name" value="TRANSCRIPTASE, PUTATIVE-RELATED-RELATED"/>
    <property type="match status" value="1"/>
</dbReference>
<dbReference type="Pfam" id="PF17919">
    <property type="entry name" value="RT_RNaseH_2"/>
    <property type="match status" value="1"/>
</dbReference>
<gene>
    <name evidence="2" type="ORF">GRJ2_003173100</name>
</gene>
<feature type="domain" description="Reverse transcriptase/retrotransposon-derived protein RNase H-like" evidence="1">
    <location>
        <begin position="50"/>
        <end position="144"/>
    </location>
</feature>
<dbReference type="EMBL" id="BAAFJT010000162">
    <property type="protein sequence ID" value="GAB0207075.1"/>
    <property type="molecule type" value="Genomic_DNA"/>
</dbReference>